<dbReference type="Pfam" id="PF00498">
    <property type="entry name" value="FHA"/>
    <property type="match status" value="1"/>
</dbReference>
<keyword evidence="1" id="KW-0472">Membrane</keyword>
<organism evidence="3 4">
    <name type="scientific">Anaeromicropila populeti</name>
    <dbReference type="NCBI Taxonomy" id="37658"/>
    <lineage>
        <taxon>Bacteria</taxon>
        <taxon>Bacillati</taxon>
        <taxon>Bacillota</taxon>
        <taxon>Clostridia</taxon>
        <taxon>Lachnospirales</taxon>
        <taxon>Lachnospiraceae</taxon>
        <taxon>Anaeromicropila</taxon>
    </lineage>
</organism>
<dbReference type="InterPro" id="IPR008984">
    <property type="entry name" value="SMAD_FHA_dom_sf"/>
</dbReference>
<dbReference type="InterPro" id="IPR050923">
    <property type="entry name" value="Cell_Proc_Reg/RNA_Proc"/>
</dbReference>
<dbReference type="SMART" id="SM00240">
    <property type="entry name" value="FHA"/>
    <property type="match status" value="1"/>
</dbReference>
<dbReference type="STRING" id="37658.SAMN05661086_03528"/>
<keyword evidence="1" id="KW-0812">Transmembrane</keyword>
<dbReference type="InterPro" id="IPR000253">
    <property type="entry name" value="FHA_dom"/>
</dbReference>
<reference evidence="3 4" key="1">
    <citation type="submission" date="2016-10" db="EMBL/GenBank/DDBJ databases">
        <authorList>
            <person name="de Groot N.N."/>
        </authorList>
    </citation>
    <scope>NUCLEOTIDE SEQUENCE [LARGE SCALE GENOMIC DNA]</scope>
    <source>
        <strain evidence="3 4">743A</strain>
    </source>
</reference>
<feature type="transmembrane region" description="Helical" evidence="1">
    <location>
        <begin position="212"/>
        <end position="236"/>
    </location>
</feature>
<dbReference type="PANTHER" id="PTHR23308">
    <property type="entry name" value="NUCLEAR INHIBITOR OF PROTEIN PHOSPHATASE-1"/>
    <property type="match status" value="1"/>
</dbReference>
<evidence type="ECO:0000259" key="2">
    <source>
        <dbReference type="PROSITE" id="PS50006"/>
    </source>
</evidence>
<evidence type="ECO:0000313" key="3">
    <source>
        <dbReference type="EMBL" id="SFS06293.1"/>
    </source>
</evidence>
<dbReference type="PROSITE" id="PS50006">
    <property type="entry name" value="FHA_DOMAIN"/>
    <property type="match status" value="1"/>
</dbReference>
<dbReference type="Gene3D" id="2.60.200.20">
    <property type="match status" value="1"/>
</dbReference>
<keyword evidence="4" id="KW-1185">Reference proteome</keyword>
<evidence type="ECO:0000256" key="1">
    <source>
        <dbReference type="SAM" id="Phobius"/>
    </source>
</evidence>
<protein>
    <submittedName>
        <fullName evidence="3">FHA domain-containing protein</fullName>
    </submittedName>
</protein>
<accession>A0A1I6LS68</accession>
<dbReference type="SUPFAM" id="SSF49879">
    <property type="entry name" value="SMAD/FHA domain"/>
    <property type="match status" value="1"/>
</dbReference>
<name>A0A1I6LS68_9FIRM</name>
<proteinExistence type="predicted"/>
<dbReference type="InterPro" id="IPR045962">
    <property type="entry name" value="DUF6382"/>
</dbReference>
<dbReference type="CDD" id="cd00060">
    <property type="entry name" value="FHA"/>
    <property type="match status" value="1"/>
</dbReference>
<dbReference type="RefSeq" id="WP_207649510.1">
    <property type="nucleotide sequence ID" value="NZ_FOYZ01000020.1"/>
</dbReference>
<keyword evidence="1" id="KW-1133">Transmembrane helix</keyword>
<dbReference type="EMBL" id="FOYZ01000020">
    <property type="protein sequence ID" value="SFS06293.1"/>
    <property type="molecule type" value="Genomic_DNA"/>
</dbReference>
<evidence type="ECO:0000313" key="4">
    <source>
        <dbReference type="Proteomes" id="UP000199659"/>
    </source>
</evidence>
<dbReference type="AlphaFoldDB" id="A0A1I6LS68"/>
<sequence length="406" mass="47478">MIEPVFVGDMKKSYFAIENQKSTYDQKMLLQNQIEGIISVENRILDNKEQYYYDITRKQSLLHYYEEKKASGTEVQNIILSIIFTIENSKKYLLKEDSFIIRPDFIYQDGIQNKIELCYLGGENKKIREQIGNLMEFFMNKIDYQDEKAVLLTYGIYKVTQTEYCTFSDIQNVISQYSQQDKREIVVKKEQTPQFIENNKNINNMSSFSKNIFLTVLLSLVFIIELFTAFKIHFFIKPVSQTIDCMKILLFLIFMASTEVIVYIKGKTIVNKKSQISKRKDIAEESTIVLANFQQENMESNREEKRIVLIPLNNVLEQEIEIKMLPCIIGKSAKDATYIISRNTVSNSHLRIYIENKKLFLEDLNSTNGTYLNNIKLEAGKEYELNIGDTIGIAQYTYTLEEKYTI</sequence>
<dbReference type="Pfam" id="PF19909">
    <property type="entry name" value="DUF6382"/>
    <property type="match status" value="1"/>
</dbReference>
<gene>
    <name evidence="3" type="ORF">SAMN05661086_03528</name>
</gene>
<feature type="transmembrane region" description="Helical" evidence="1">
    <location>
        <begin position="248"/>
        <end position="264"/>
    </location>
</feature>
<dbReference type="Proteomes" id="UP000199659">
    <property type="component" value="Unassembled WGS sequence"/>
</dbReference>
<feature type="domain" description="FHA" evidence="2">
    <location>
        <begin position="327"/>
        <end position="377"/>
    </location>
</feature>